<accession>A0A9W9ERE3</accession>
<organism evidence="3 4">
    <name type="scientific">Penicillium alfredii</name>
    <dbReference type="NCBI Taxonomy" id="1506179"/>
    <lineage>
        <taxon>Eukaryota</taxon>
        <taxon>Fungi</taxon>
        <taxon>Dikarya</taxon>
        <taxon>Ascomycota</taxon>
        <taxon>Pezizomycotina</taxon>
        <taxon>Eurotiomycetes</taxon>
        <taxon>Eurotiomycetidae</taxon>
        <taxon>Eurotiales</taxon>
        <taxon>Aspergillaceae</taxon>
        <taxon>Penicillium</taxon>
    </lineage>
</organism>
<sequence length="482" mass="59257">MVQEILIDSDDSGYSETDLSIRGPRRHTSFRRRSVSRRRPEQFLSPERQGTRVVRSASTGGRRPREREQPTVMIINDQQQRNAHDQQQRSVNKPRRVQQRVVEQDSEDEYVHSPRRHRAVSGVTRTPSPYHRDQELVLGQRFLEKSDHRHELELWKHQQEIERLERELDRHRERAEPRDWRESRALREEEEWYEEEINARLRRLERLDRKNRTDEDRRQAEYRLKIERFEEAEREAAEKEEVKAKLRDEKLKELQRQKEADEERDRIKKEIKEEKLKQLQREREEEEEREKMKKEIRDEEARKALEAEEEKKKALLAKAAAVEEWKLEQERKKQEEREEAEKRDKEFRERLRIEFGYTEEEIDAFLKKKRKDEKKDEKDDRKDDDAKMTWIKVHRKHLLPETLIAYSIPWDWDERDSNYIIIKRWITEDFQEELFSHSRRLREGKVLTQTSSSLTELKVNDRNKDKMYLIRKKSPSRRLRIF</sequence>
<evidence type="ECO:0000256" key="2">
    <source>
        <dbReference type="SAM" id="MobiDB-lite"/>
    </source>
</evidence>
<name>A0A9W9ERE3_9EURO</name>
<reference evidence="3" key="1">
    <citation type="submission" date="2022-11" db="EMBL/GenBank/DDBJ databases">
        <authorList>
            <person name="Petersen C."/>
        </authorList>
    </citation>
    <scope>NUCLEOTIDE SEQUENCE</scope>
    <source>
        <strain evidence="3">IBT 34128</strain>
    </source>
</reference>
<dbReference type="EMBL" id="JAPMSZ010000010">
    <property type="protein sequence ID" value="KAJ5086617.1"/>
    <property type="molecule type" value="Genomic_DNA"/>
</dbReference>
<evidence type="ECO:0000313" key="4">
    <source>
        <dbReference type="Proteomes" id="UP001141434"/>
    </source>
</evidence>
<dbReference type="RefSeq" id="XP_056508742.1">
    <property type="nucleotide sequence ID" value="XM_056658449.1"/>
</dbReference>
<dbReference type="Proteomes" id="UP001141434">
    <property type="component" value="Unassembled WGS sequence"/>
</dbReference>
<keyword evidence="4" id="KW-1185">Reference proteome</keyword>
<reference evidence="3" key="2">
    <citation type="journal article" date="2023" name="IMA Fungus">
        <title>Comparative genomic study of the Penicillium genus elucidates a diverse pangenome and 15 lateral gene transfer events.</title>
        <authorList>
            <person name="Petersen C."/>
            <person name="Sorensen T."/>
            <person name="Nielsen M.R."/>
            <person name="Sondergaard T.E."/>
            <person name="Sorensen J.L."/>
            <person name="Fitzpatrick D.A."/>
            <person name="Frisvad J.C."/>
            <person name="Nielsen K.L."/>
        </authorList>
    </citation>
    <scope>NUCLEOTIDE SEQUENCE</scope>
    <source>
        <strain evidence="3">IBT 34128</strain>
    </source>
</reference>
<feature type="compositionally biased region" description="Basic residues" evidence="2">
    <location>
        <begin position="23"/>
        <end position="37"/>
    </location>
</feature>
<evidence type="ECO:0000313" key="3">
    <source>
        <dbReference type="EMBL" id="KAJ5086617.1"/>
    </source>
</evidence>
<comment type="caution">
    <text evidence="3">The sequence shown here is derived from an EMBL/GenBank/DDBJ whole genome shotgun (WGS) entry which is preliminary data.</text>
</comment>
<proteinExistence type="predicted"/>
<keyword evidence="1" id="KW-0175">Coiled coil</keyword>
<dbReference type="AlphaFoldDB" id="A0A9W9ERE3"/>
<dbReference type="GeneID" id="81397618"/>
<feature type="region of interest" description="Disordered" evidence="2">
    <location>
        <begin position="1"/>
        <end position="132"/>
    </location>
</feature>
<feature type="region of interest" description="Disordered" evidence="2">
    <location>
        <begin position="277"/>
        <end position="303"/>
    </location>
</feature>
<dbReference type="OrthoDB" id="6133115at2759"/>
<gene>
    <name evidence="3" type="ORF">NUU61_007924</name>
</gene>
<evidence type="ECO:0000256" key="1">
    <source>
        <dbReference type="SAM" id="Coils"/>
    </source>
</evidence>
<feature type="coiled-coil region" evidence="1">
    <location>
        <begin position="147"/>
        <end position="174"/>
    </location>
</feature>
<protein>
    <submittedName>
        <fullName evidence="3">Uncharacterized protein</fullName>
    </submittedName>
</protein>